<evidence type="ECO:0000256" key="2">
    <source>
        <dbReference type="ARBA" id="ARBA00022448"/>
    </source>
</evidence>
<dbReference type="OrthoDB" id="112446at2"/>
<keyword evidence="5" id="KW-0406">Ion transport</keyword>
<feature type="transmembrane region" description="Helical" evidence="10">
    <location>
        <begin position="148"/>
        <end position="175"/>
    </location>
</feature>
<dbReference type="InterPro" id="IPR050368">
    <property type="entry name" value="ClC-type_chloride_channel"/>
</dbReference>
<feature type="transmembrane region" description="Helical" evidence="10">
    <location>
        <begin position="384"/>
        <end position="404"/>
    </location>
</feature>
<feature type="transmembrane region" description="Helical" evidence="10">
    <location>
        <begin position="323"/>
        <end position="344"/>
    </location>
</feature>
<dbReference type="InterPro" id="IPR014743">
    <property type="entry name" value="Cl-channel_core"/>
</dbReference>
<protein>
    <submittedName>
        <fullName evidence="11">Chloride channel protein</fullName>
    </submittedName>
</protein>
<reference evidence="11 12" key="1">
    <citation type="submission" date="2015-12" db="EMBL/GenBank/DDBJ databases">
        <title>Streptococcus penaeicida sp. nov.</title>
        <authorList>
            <person name="Gomez-Gil B."/>
            <person name="Morales-Covarrubias M."/>
        </authorList>
    </citation>
    <scope>NUCLEOTIDE SEQUENCE [LARGE SCALE GENOMIC DNA]</scope>
    <source>
        <strain evidence="11 12">CAIM 1838</strain>
    </source>
</reference>
<dbReference type="PANTHER" id="PTHR43427:SF6">
    <property type="entry name" value="CHLORIDE CHANNEL PROTEIN CLC-E"/>
    <property type="match status" value="1"/>
</dbReference>
<dbReference type="Pfam" id="PF00654">
    <property type="entry name" value="Voltage_CLC"/>
    <property type="match status" value="1"/>
</dbReference>
<dbReference type="GO" id="GO:0005254">
    <property type="term" value="F:chloride channel activity"/>
    <property type="evidence" value="ECO:0007669"/>
    <property type="project" value="UniProtKB-KW"/>
</dbReference>
<dbReference type="EMBL" id="LOCM01000020">
    <property type="protein sequence ID" value="PND47762.1"/>
    <property type="molecule type" value="Genomic_DNA"/>
</dbReference>
<keyword evidence="7" id="KW-0869">Chloride channel</keyword>
<evidence type="ECO:0000256" key="6">
    <source>
        <dbReference type="ARBA" id="ARBA00023136"/>
    </source>
</evidence>
<dbReference type="PANTHER" id="PTHR43427">
    <property type="entry name" value="CHLORIDE CHANNEL PROTEIN CLC-E"/>
    <property type="match status" value="1"/>
</dbReference>
<name>A0A2N8LC93_9STRE</name>
<feature type="transmembrane region" description="Helical" evidence="10">
    <location>
        <begin position="12"/>
        <end position="36"/>
    </location>
</feature>
<evidence type="ECO:0000256" key="10">
    <source>
        <dbReference type="SAM" id="Phobius"/>
    </source>
</evidence>
<accession>A0A2N8LC93</accession>
<keyword evidence="9" id="KW-0407">Ion channel</keyword>
<dbReference type="SUPFAM" id="SSF81340">
    <property type="entry name" value="Clc chloride channel"/>
    <property type="match status" value="1"/>
</dbReference>
<evidence type="ECO:0000256" key="7">
    <source>
        <dbReference type="ARBA" id="ARBA00023173"/>
    </source>
</evidence>
<comment type="caution">
    <text evidence="11">The sequence shown here is derived from an EMBL/GenBank/DDBJ whole genome shotgun (WGS) entry which is preliminary data.</text>
</comment>
<feature type="transmembrane region" description="Helical" evidence="10">
    <location>
        <begin position="257"/>
        <end position="278"/>
    </location>
</feature>
<sequence>MNKSIENQLRWLALLLLTGITAGLVASTLTVLIHLIQTLSFGNHTGAFSLEIADISPFRRSLAVICAGLVAAFGWYTLGKYAKPFYTIKAIVHEHTETHPMSQFFHGILQLVTVSMGSPLGREGASREVSVALTASWLHFFQLTKEEISLLLACASGAALGAVYNAPLATLIFILENILLKWSKRNFLSATITSFMAVWTVRLISGNEVQYFLKPLSWNPYLFVWACLFGLIIAILIFAYKALLTAIPKRHLASSKYIYMVVASFMLAALLSIAFPQILGNGKAGLLFFLHAKQDLPYTSGLLLAKAVAVYVTFYAGTYGGKIAPSMMMGGGLGLLAAVFWNSFLPDISVAFAIVIGAALFLAIINNIPIAAIFFLVEITGQPLWNGLPIATAILAALACQKLAQQMIKKDRSARTIS</sequence>
<feature type="transmembrane region" description="Helical" evidence="10">
    <location>
        <begin position="221"/>
        <end position="245"/>
    </location>
</feature>
<dbReference type="RefSeq" id="WP_102777442.1">
    <property type="nucleotide sequence ID" value="NZ_CBCSGP010000010.1"/>
</dbReference>
<evidence type="ECO:0000256" key="1">
    <source>
        <dbReference type="ARBA" id="ARBA00004141"/>
    </source>
</evidence>
<proteinExistence type="predicted"/>
<dbReference type="Proteomes" id="UP000235963">
    <property type="component" value="Unassembled WGS sequence"/>
</dbReference>
<keyword evidence="2" id="KW-0813">Transport</keyword>
<evidence type="ECO:0000256" key="9">
    <source>
        <dbReference type="ARBA" id="ARBA00023303"/>
    </source>
</evidence>
<keyword evidence="12" id="KW-1185">Reference proteome</keyword>
<comment type="subcellular location">
    <subcellularLocation>
        <location evidence="1">Membrane</location>
        <topology evidence="1">Multi-pass membrane protein</topology>
    </subcellularLocation>
</comment>
<keyword evidence="6 10" id="KW-0472">Membrane</keyword>
<keyword evidence="4 10" id="KW-1133">Transmembrane helix</keyword>
<gene>
    <name evidence="11" type="ORF">AT575_05045</name>
</gene>
<feature type="transmembrane region" description="Helical" evidence="10">
    <location>
        <begin position="57"/>
        <end position="76"/>
    </location>
</feature>
<keyword evidence="8" id="KW-0868">Chloride</keyword>
<dbReference type="GO" id="GO:0034707">
    <property type="term" value="C:chloride channel complex"/>
    <property type="evidence" value="ECO:0007669"/>
    <property type="project" value="UniProtKB-KW"/>
</dbReference>
<evidence type="ECO:0000256" key="5">
    <source>
        <dbReference type="ARBA" id="ARBA00023065"/>
    </source>
</evidence>
<dbReference type="Gene3D" id="1.10.3080.10">
    <property type="entry name" value="Clc chloride channel"/>
    <property type="match status" value="1"/>
</dbReference>
<dbReference type="AlphaFoldDB" id="A0A2N8LC93"/>
<keyword evidence="3 10" id="KW-0812">Transmembrane</keyword>
<organism evidence="11 12">
    <name type="scientific">Streptococcus penaeicida</name>
    <dbReference type="NCBI Taxonomy" id="1765960"/>
    <lineage>
        <taxon>Bacteria</taxon>
        <taxon>Bacillati</taxon>
        <taxon>Bacillota</taxon>
        <taxon>Bacilli</taxon>
        <taxon>Lactobacillales</taxon>
        <taxon>Streptococcaceae</taxon>
        <taxon>Streptococcus</taxon>
    </lineage>
</organism>
<dbReference type="InterPro" id="IPR001807">
    <property type="entry name" value="ClC"/>
</dbReference>
<evidence type="ECO:0000313" key="12">
    <source>
        <dbReference type="Proteomes" id="UP000235963"/>
    </source>
</evidence>
<evidence type="ECO:0000313" key="11">
    <source>
        <dbReference type="EMBL" id="PND47762.1"/>
    </source>
</evidence>
<evidence type="ECO:0000256" key="8">
    <source>
        <dbReference type="ARBA" id="ARBA00023214"/>
    </source>
</evidence>
<evidence type="ECO:0000256" key="3">
    <source>
        <dbReference type="ARBA" id="ARBA00022692"/>
    </source>
</evidence>
<feature type="transmembrane region" description="Helical" evidence="10">
    <location>
        <begin position="350"/>
        <end position="377"/>
    </location>
</feature>
<evidence type="ECO:0000256" key="4">
    <source>
        <dbReference type="ARBA" id="ARBA00022989"/>
    </source>
</evidence>